<protein>
    <submittedName>
        <fullName evidence="1">Uncharacterized protein</fullName>
    </submittedName>
</protein>
<gene>
    <name evidence="1" type="ORF">D0Z00_004720</name>
</gene>
<organism evidence="1 2">
    <name type="scientific">Geotrichum galactomycetum</name>
    <dbReference type="NCBI Taxonomy" id="27317"/>
    <lineage>
        <taxon>Eukaryota</taxon>
        <taxon>Fungi</taxon>
        <taxon>Dikarya</taxon>
        <taxon>Ascomycota</taxon>
        <taxon>Saccharomycotina</taxon>
        <taxon>Dipodascomycetes</taxon>
        <taxon>Dipodascales</taxon>
        <taxon>Dipodascaceae</taxon>
        <taxon>Geotrichum</taxon>
    </lineage>
</organism>
<reference evidence="1 2" key="1">
    <citation type="journal article" date="2020" name="Front. Microbiol.">
        <title>Phenotypic and Genetic Characterization of the Cheese Ripening Yeast Geotrichum candidum.</title>
        <authorList>
            <person name="Perkins V."/>
            <person name="Vignola S."/>
            <person name="Lessard M.H."/>
            <person name="Plante P.L."/>
            <person name="Corbeil J."/>
            <person name="Dugat-Bony E."/>
            <person name="Frenette M."/>
            <person name="Labrie S."/>
        </authorList>
    </citation>
    <scope>NUCLEOTIDE SEQUENCE [LARGE SCALE GENOMIC DNA]</scope>
    <source>
        <strain evidence="1 2">LMA-1147</strain>
    </source>
</reference>
<dbReference type="EMBL" id="QVQA01000596">
    <property type="protein sequence ID" value="KAF5092116.1"/>
    <property type="molecule type" value="Genomic_DNA"/>
</dbReference>
<evidence type="ECO:0000313" key="1">
    <source>
        <dbReference type="EMBL" id="KAF5092116.1"/>
    </source>
</evidence>
<name>A0ACB6UXD8_9ASCO</name>
<keyword evidence="2" id="KW-1185">Reference proteome</keyword>
<accession>A0ACB6UXD8</accession>
<evidence type="ECO:0000313" key="2">
    <source>
        <dbReference type="Proteomes" id="UP000744676"/>
    </source>
</evidence>
<sequence>MLKSLRDANSPHKVFTAVVCIVPYKLPVHPGYALEPHIEETEVCFDPNITDQELIDYVESGEASDVAGGYKIEGHGAVFIQSIKGDYFNLLGMPVYGTKKLLQRVIEMANNTNALEL</sequence>
<comment type="caution">
    <text evidence="1">The sequence shown here is derived from an EMBL/GenBank/DDBJ whole genome shotgun (WGS) entry which is preliminary data.</text>
</comment>
<proteinExistence type="predicted"/>
<dbReference type="Proteomes" id="UP000744676">
    <property type="component" value="Unassembled WGS sequence"/>
</dbReference>